<dbReference type="AlphaFoldDB" id="A0A072U6P1"/>
<dbReference type="Pfam" id="PF00197">
    <property type="entry name" value="Kunitz_legume"/>
    <property type="match status" value="1"/>
</dbReference>
<evidence type="ECO:0000256" key="1">
    <source>
        <dbReference type="ARBA" id="ARBA00004613"/>
    </source>
</evidence>
<dbReference type="MEROPS" id="I03.025"/>
<reference evidence="7 9" key="1">
    <citation type="journal article" date="2011" name="Nature">
        <title>The Medicago genome provides insight into the evolution of rhizobial symbioses.</title>
        <authorList>
            <person name="Young N.D."/>
            <person name="Debelle F."/>
            <person name="Oldroyd G.E."/>
            <person name="Geurts R."/>
            <person name="Cannon S.B."/>
            <person name="Udvardi M.K."/>
            <person name="Benedito V.A."/>
            <person name="Mayer K.F."/>
            <person name="Gouzy J."/>
            <person name="Schoof H."/>
            <person name="Van de Peer Y."/>
            <person name="Proost S."/>
            <person name="Cook D.R."/>
            <person name="Meyers B.C."/>
            <person name="Spannagl M."/>
            <person name="Cheung F."/>
            <person name="De Mita S."/>
            <person name="Krishnakumar V."/>
            <person name="Gundlach H."/>
            <person name="Zhou S."/>
            <person name="Mudge J."/>
            <person name="Bharti A.K."/>
            <person name="Murray J.D."/>
            <person name="Naoumkina M.A."/>
            <person name="Rosen B."/>
            <person name="Silverstein K.A."/>
            <person name="Tang H."/>
            <person name="Rombauts S."/>
            <person name="Zhao P.X."/>
            <person name="Zhou P."/>
            <person name="Barbe V."/>
            <person name="Bardou P."/>
            <person name="Bechner M."/>
            <person name="Bellec A."/>
            <person name="Berger A."/>
            <person name="Berges H."/>
            <person name="Bidwell S."/>
            <person name="Bisseling T."/>
            <person name="Choisne N."/>
            <person name="Couloux A."/>
            <person name="Denny R."/>
            <person name="Deshpande S."/>
            <person name="Dai X."/>
            <person name="Doyle J.J."/>
            <person name="Dudez A.M."/>
            <person name="Farmer A.D."/>
            <person name="Fouteau S."/>
            <person name="Franken C."/>
            <person name="Gibelin C."/>
            <person name="Gish J."/>
            <person name="Goldstein S."/>
            <person name="Gonzalez A.J."/>
            <person name="Green P.J."/>
            <person name="Hallab A."/>
            <person name="Hartog M."/>
            <person name="Hua A."/>
            <person name="Humphray S.J."/>
            <person name="Jeong D.H."/>
            <person name="Jing Y."/>
            <person name="Jocker A."/>
            <person name="Kenton S.M."/>
            <person name="Kim D.J."/>
            <person name="Klee K."/>
            <person name="Lai H."/>
            <person name="Lang C."/>
            <person name="Lin S."/>
            <person name="Macmil S.L."/>
            <person name="Magdelenat G."/>
            <person name="Matthews L."/>
            <person name="McCorrison J."/>
            <person name="Monaghan E.L."/>
            <person name="Mun J.H."/>
            <person name="Najar F.Z."/>
            <person name="Nicholson C."/>
            <person name="Noirot C."/>
            <person name="O'Bleness M."/>
            <person name="Paule C.R."/>
            <person name="Poulain J."/>
            <person name="Prion F."/>
            <person name="Qin B."/>
            <person name="Qu C."/>
            <person name="Retzel E.F."/>
            <person name="Riddle C."/>
            <person name="Sallet E."/>
            <person name="Samain S."/>
            <person name="Samson N."/>
            <person name="Sanders I."/>
            <person name="Saurat O."/>
            <person name="Scarpelli C."/>
            <person name="Schiex T."/>
            <person name="Segurens B."/>
            <person name="Severin A.J."/>
            <person name="Sherrier D.J."/>
            <person name="Shi R."/>
            <person name="Sims S."/>
            <person name="Singer S.R."/>
            <person name="Sinharoy S."/>
            <person name="Sterck L."/>
            <person name="Viollet A."/>
            <person name="Wang B.B."/>
            <person name="Wang K."/>
            <person name="Wang M."/>
            <person name="Wang X."/>
            <person name="Warfsmann J."/>
            <person name="Weissenbach J."/>
            <person name="White D.D."/>
            <person name="White J.D."/>
            <person name="Wiley G.B."/>
            <person name="Wincker P."/>
            <person name="Xing Y."/>
            <person name="Yang L."/>
            <person name="Yao Z."/>
            <person name="Ying F."/>
            <person name="Zhai J."/>
            <person name="Zhou L."/>
            <person name="Zuber A."/>
            <person name="Denarie J."/>
            <person name="Dixon R.A."/>
            <person name="May G.D."/>
            <person name="Schwartz D.C."/>
            <person name="Rogers J."/>
            <person name="Quetier F."/>
            <person name="Town C.D."/>
            <person name="Roe B.A."/>
        </authorList>
    </citation>
    <scope>NUCLEOTIDE SEQUENCE [LARGE SCALE GENOMIC DNA]</scope>
    <source>
        <strain evidence="7">A17</strain>
        <strain evidence="8 9">cv. Jemalong A17</strain>
    </source>
</reference>
<evidence type="ECO:0000256" key="4">
    <source>
        <dbReference type="ARBA" id="ARBA00022900"/>
    </source>
</evidence>
<evidence type="ECO:0000313" key="8">
    <source>
        <dbReference type="EnsemblPlants" id="KEH25327"/>
    </source>
</evidence>
<dbReference type="Proteomes" id="UP000002051">
    <property type="component" value="Chromosome 6"/>
</dbReference>
<dbReference type="SMART" id="SM00452">
    <property type="entry name" value="STI"/>
    <property type="match status" value="1"/>
</dbReference>
<protein>
    <submittedName>
        <fullName evidence="7">Kunitz type trypsin inhibitor / Alpha-fucosidase</fullName>
    </submittedName>
</protein>
<keyword evidence="5" id="KW-1015">Disulfide bond</keyword>
<dbReference type="GO" id="GO:0004867">
    <property type="term" value="F:serine-type endopeptidase inhibitor activity"/>
    <property type="evidence" value="ECO:0007669"/>
    <property type="project" value="UniProtKB-KW"/>
</dbReference>
<feature type="signal peptide" evidence="6">
    <location>
        <begin position="1"/>
        <end position="23"/>
    </location>
</feature>
<comment type="subcellular location">
    <subcellularLocation>
        <location evidence="1">Secreted</location>
    </subcellularLocation>
</comment>
<accession>A0A072U6P1</accession>
<proteinExistence type="predicted"/>
<dbReference type="CDD" id="cd23377">
    <property type="entry name" value="beta-trefoil_STI_MP4-like"/>
    <property type="match status" value="1"/>
</dbReference>
<dbReference type="PANTHER" id="PTHR33107:SF21">
    <property type="entry name" value="KUNITZ FAMILY TRYPSIN AND PROTEASE INHIBITOR PROTEIN"/>
    <property type="match status" value="1"/>
</dbReference>
<evidence type="ECO:0000313" key="9">
    <source>
        <dbReference type="Proteomes" id="UP000002051"/>
    </source>
</evidence>
<evidence type="ECO:0000256" key="6">
    <source>
        <dbReference type="SAM" id="SignalP"/>
    </source>
</evidence>
<dbReference type="Gene3D" id="2.80.10.50">
    <property type="match status" value="1"/>
</dbReference>
<dbReference type="SUPFAM" id="SSF50386">
    <property type="entry name" value="STI-like"/>
    <property type="match status" value="1"/>
</dbReference>
<dbReference type="PROSITE" id="PS00283">
    <property type="entry name" value="SOYBEAN_KUNITZ"/>
    <property type="match status" value="1"/>
</dbReference>
<name>A0A072U6P1_MEDTR</name>
<evidence type="ECO:0000256" key="5">
    <source>
        <dbReference type="ARBA" id="ARBA00023157"/>
    </source>
</evidence>
<dbReference type="EMBL" id="CM001222">
    <property type="protein sequence ID" value="KEH25327.1"/>
    <property type="molecule type" value="Genomic_DNA"/>
</dbReference>
<organism evidence="7 9">
    <name type="scientific">Medicago truncatula</name>
    <name type="common">Barrel medic</name>
    <name type="synonym">Medicago tribuloides</name>
    <dbReference type="NCBI Taxonomy" id="3880"/>
    <lineage>
        <taxon>Eukaryota</taxon>
        <taxon>Viridiplantae</taxon>
        <taxon>Streptophyta</taxon>
        <taxon>Embryophyta</taxon>
        <taxon>Tracheophyta</taxon>
        <taxon>Spermatophyta</taxon>
        <taxon>Magnoliopsida</taxon>
        <taxon>eudicotyledons</taxon>
        <taxon>Gunneridae</taxon>
        <taxon>Pentapetalae</taxon>
        <taxon>rosids</taxon>
        <taxon>fabids</taxon>
        <taxon>Fabales</taxon>
        <taxon>Fabaceae</taxon>
        <taxon>Papilionoideae</taxon>
        <taxon>50 kb inversion clade</taxon>
        <taxon>NPAAA clade</taxon>
        <taxon>Hologalegina</taxon>
        <taxon>IRL clade</taxon>
        <taxon>Trifolieae</taxon>
        <taxon>Medicago</taxon>
    </lineage>
</organism>
<evidence type="ECO:0000313" key="7">
    <source>
        <dbReference type="EMBL" id="KEH25327.1"/>
    </source>
</evidence>
<keyword evidence="2" id="KW-0964">Secreted</keyword>
<keyword evidence="4" id="KW-0722">Serine protease inhibitor</keyword>
<reference evidence="8" key="3">
    <citation type="submission" date="2015-04" db="UniProtKB">
        <authorList>
            <consortium name="EnsemblPlants"/>
        </authorList>
    </citation>
    <scope>IDENTIFICATION</scope>
    <source>
        <strain evidence="8">cv. Jemalong A17</strain>
    </source>
</reference>
<dbReference type="InterPro" id="IPR002160">
    <property type="entry name" value="Prot_inh_Kunz-lg"/>
</dbReference>
<keyword evidence="9" id="KW-1185">Reference proteome</keyword>
<evidence type="ECO:0000256" key="2">
    <source>
        <dbReference type="ARBA" id="ARBA00022525"/>
    </source>
</evidence>
<feature type="chain" id="PRO_5014499336" evidence="6">
    <location>
        <begin position="24"/>
        <end position="375"/>
    </location>
</feature>
<reference evidence="7 9" key="2">
    <citation type="journal article" date="2014" name="BMC Genomics">
        <title>An improved genome release (version Mt4.0) for the model legume Medicago truncatula.</title>
        <authorList>
            <person name="Tang H."/>
            <person name="Krishnakumar V."/>
            <person name="Bidwell S."/>
            <person name="Rosen B."/>
            <person name="Chan A."/>
            <person name="Zhou S."/>
            <person name="Gentzbittel L."/>
            <person name="Childs K.L."/>
            <person name="Yandell M."/>
            <person name="Gundlach H."/>
            <person name="Mayer K.F."/>
            <person name="Schwartz D.C."/>
            <person name="Town C.D."/>
        </authorList>
    </citation>
    <scope>GENOME REANNOTATION</scope>
    <source>
        <strain evidence="7">A17</strain>
        <strain evidence="8 9">cv. Jemalong A17</strain>
    </source>
</reference>
<sequence>MKLVLSLTLSFLIFAFITTLSLAFSNDEQVLDTNGNPIVPGGEYYIFPATQDPYKGGLRLAKTGDSKCPVTILQNENITGLPVKFTIQGISNDIIMTGTELKIEFTKKPNCVKSSQWLMFFDYDASSFNVIIGVDEYIPEIIIIDGTFYIQKYGNAYKLGFCNDDMGEQNCLDIMRWNNSKDGGSRLRLILKAEQEVQDPYPVVFVDAPSFESGILMNCVPFSINNKATSRLPLKNCICKEIQRATRLSELNSLKARKWQKVPSSLAFSTLEARSPAKSNSLKARKHQKVSDHHAFNTLEASEKQENSRKSQDCKVKLALSEFISLKRVEHAKVATWQQSQDCKVKLALSELNMLRWLRGSNPVASVRFQGKHLA</sequence>
<dbReference type="ExpressionAtlas" id="A0A072U6P1">
    <property type="expression patterns" value="differential"/>
</dbReference>
<gene>
    <name evidence="7" type="ordered locus">MTR_6g017225</name>
</gene>
<keyword evidence="6" id="KW-0732">Signal</keyword>
<dbReference type="GO" id="GO:0005576">
    <property type="term" value="C:extracellular region"/>
    <property type="evidence" value="ECO:0007669"/>
    <property type="project" value="UniProtKB-SubCell"/>
</dbReference>
<dbReference type="EnsemblPlants" id="KEH25327">
    <property type="protein sequence ID" value="KEH25327"/>
    <property type="gene ID" value="MTR_6g017225"/>
</dbReference>
<dbReference type="InterPro" id="IPR011065">
    <property type="entry name" value="Kunitz_inhibitor_STI-like_sf"/>
</dbReference>
<keyword evidence="3" id="KW-0646">Protease inhibitor</keyword>
<dbReference type="HOGENOM" id="CLU_738449_0_0_1"/>
<evidence type="ECO:0000256" key="3">
    <source>
        <dbReference type="ARBA" id="ARBA00022690"/>
    </source>
</evidence>
<dbReference type="PANTHER" id="PTHR33107">
    <property type="entry name" value="KUNITZ TRYPSIN INHIBITOR 2"/>
    <property type="match status" value="1"/>
</dbReference>